<dbReference type="InterPro" id="IPR023210">
    <property type="entry name" value="NADP_OxRdtase_dom"/>
</dbReference>
<evidence type="ECO:0000313" key="6">
    <source>
        <dbReference type="EMBL" id="RLN70113.1"/>
    </source>
</evidence>
<gene>
    <name evidence="6" type="ORF">BBJ29_007738</name>
    <name evidence="5" type="ORF">BBP00_00008236</name>
</gene>
<dbReference type="EMBL" id="MBDO02000396">
    <property type="protein sequence ID" value="RLN55947.1"/>
    <property type="molecule type" value="Genomic_DNA"/>
</dbReference>
<accession>A0A3F2RHE7</accession>
<evidence type="ECO:0000256" key="3">
    <source>
        <dbReference type="ARBA" id="ARBA00023002"/>
    </source>
</evidence>
<evidence type="ECO:0000259" key="4">
    <source>
        <dbReference type="Pfam" id="PF00248"/>
    </source>
</evidence>
<reference evidence="7 8" key="1">
    <citation type="submission" date="2018-07" db="EMBL/GenBank/DDBJ databases">
        <title>Genome sequencing of oomycete isolates from Chile give support for New Zealand origin for Phytophthora kernoviae and make available the first Nothophytophthora sp. genome.</title>
        <authorList>
            <person name="Studholme D.J."/>
            <person name="Sanfuentes E."/>
            <person name="Panda P."/>
            <person name="Hill R."/>
            <person name="Sambles C."/>
            <person name="Grant M."/>
            <person name="Williams N.M."/>
            <person name="Mcdougal R.L."/>
        </authorList>
    </citation>
    <scope>NUCLEOTIDE SEQUENCE [LARGE SCALE GENOMIC DNA]</scope>
    <source>
        <strain evidence="5">Chile6</strain>
        <strain evidence="6">Chile7</strain>
    </source>
</reference>
<evidence type="ECO:0000313" key="8">
    <source>
        <dbReference type="Proteomes" id="UP000284657"/>
    </source>
</evidence>
<dbReference type="Proteomes" id="UP000277300">
    <property type="component" value="Unassembled WGS sequence"/>
</dbReference>
<evidence type="ECO:0000256" key="1">
    <source>
        <dbReference type="ARBA" id="ARBA00006515"/>
    </source>
</evidence>
<dbReference type="Proteomes" id="UP000284657">
    <property type="component" value="Unassembled WGS sequence"/>
</dbReference>
<dbReference type="SUPFAM" id="SSF51430">
    <property type="entry name" value="NAD(P)-linked oxidoreductase"/>
    <property type="match status" value="1"/>
</dbReference>
<feature type="domain" description="NADP-dependent oxidoreductase" evidence="4">
    <location>
        <begin position="2"/>
        <end position="112"/>
    </location>
</feature>
<protein>
    <recommendedName>
        <fullName evidence="4">NADP-dependent oxidoreductase domain-containing protein</fullName>
    </recommendedName>
</protein>
<sequence>LGLTTWSPLAYGVLTGKYSTGTPEGSRMESPLFKAISPDFAERVAQADKLKPVAEELGISLAELALAWCMSNENVSTVLIGAKTVPQLEQNLKALGAVELITSDVKAKIDALVPFVPQLPKPDVIAMVRAKHL</sequence>
<dbReference type="InterPro" id="IPR036812">
    <property type="entry name" value="NAD(P)_OxRdtase_dom_sf"/>
</dbReference>
<dbReference type="PANTHER" id="PTHR43150:SF2">
    <property type="entry name" value="HYPERKINETIC, ISOFORM M"/>
    <property type="match status" value="1"/>
</dbReference>
<comment type="caution">
    <text evidence="5">The sequence shown here is derived from an EMBL/GenBank/DDBJ whole genome shotgun (WGS) entry which is preliminary data.</text>
</comment>
<proteinExistence type="inferred from homology"/>
<dbReference type="OrthoDB" id="2310150at2759"/>
<keyword evidence="3" id="KW-0560">Oxidoreductase</keyword>
<dbReference type="AlphaFoldDB" id="A0A3F2RHE7"/>
<organism evidence="5 7">
    <name type="scientific">Phytophthora kernoviae</name>
    <dbReference type="NCBI Taxonomy" id="325452"/>
    <lineage>
        <taxon>Eukaryota</taxon>
        <taxon>Sar</taxon>
        <taxon>Stramenopiles</taxon>
        <taxon>Oomycota</taxon>
        <taxon>Peronosporomycetes</taxon>
        <taxon>Peronosporales</taxon>
        <taxon>Peronosporaceae</taxon>
        <taxon>Phytophthora</taxon>
    </lineage>
</organism>
<evidence type="ECO:0000256" key="2">
    <source>
        <dbReference type="ARBA" id="ARBA00022857"/>
    </source>
</evidence>
<evidence type="ECO:0000313" key="5">
    <source>
        <dbReference type="EMBL" id="RLN55947.1"/>
    </source>
</evidence>
<dbReference type="Pfam" id="PF00248">
    <property type="entry name" value="Aldo_ket_red"/>
    <property type="match status" value="1"/>
</dbReference>
<name>A0A3F2RHE7_9STRA</name>
<dbReference type="GO" id="GO:0016491">
    <property type="term" value="F:oxidoreductase activity"/>
    <property type="evidence" value="ECO:0007669"/>
    <property type="project" value="UniProtKB-KW"/>
</dbReference>
<feature type="non-terminal residue" evidence="5">
    <location>
        <position position="1"/>
    </location>
</feature>
<dbReference type="InterPro" id="IPR005399">
    <property type="entry name" value="K_chnl_volt-dep_bsu_KCNAB-rel"/>
</dbReference>
<comment type="similarity">
    <text evidence="1">Belongs to the shaker potassium channel beta subunit family.</text>
</comment>
<dbReference type="EMBL" id="MBAD02000295">
    <property type="protein sequence ID" value="RLN70113.1"/>
    <property type="molecule type" value="Genomic_DNA"/>
</dbReference>
<evidence type="ECO:0000313" key="7">
    <source>
        <dbReference type="Proteomes" id="UP000277300"/>
    </source>
</evidence>
<keyword evidence="2" id="KW-0521">NADP</keyword>
<dbReference type="Gene3D" id="3.20.20.100">
    <property type="entry name" value="NADP-dependent oxidoreductase domain"/>
    <property type="match status" value="1"/>
</dbReference>
<dbReference type="PANTHER" id="PTHR43150">
    <property type="entry name" value="HYPERKINETIC, ISOFORM M"/>
    <property type="match status" value="1"/>
</dbReference>